<gene>
    <name evidence="2" type="ORF">CEXT_237931</name>
</gene>
<feature type="region of interest" description="Disordered" evidence="1">
    <location>
        <begin position="34"/>
        <end position="103"/>
    </location>
</feature>
<dbReference type="EMBL" id="BPLR01005852">
    <property type="protein sequence ID" value="GIY05496.1"/>
    <property type="molecule type" value="Genomic_DNA"/>
</dbReference>
<comment type="caution">
    <text evidence="2">The sequence shown here is derived from an EMBL/GenBank/DDBJ whole genome shotgun (WGS) entry which is preliminary data.</text>
</comment>
<feature type="compositionally biased region" description="Basic and acidic residues" evidence="1">
    <location>
        <begin position="80"/>
        <end position="91"/>
    </location>
</feature>
<keyword evidence="3" id="KW-1185">Reference proteome</keyword>
<dbReference type="AlphaFoldDB" id="A0AAV4QAW9"/>
<sequence>MFLFEKCVRSEGCKKGWLENHARRTKTVIGLVHGDTRGRGADHRKINEPSGDNGGRVERKKNAYRGWPQSRTARANPQPSERERNKVDKCRPTKRFPPVLFTL</sequence>
<reference evidence="2 3" key="1">
    <citation type="submission" date="2021-06" db="EMBL/GenBank/DDBJ databases">
        <title>Caerostris extrusa draft genome.</title>
        <authorList>
            <person name="Kono N."/>
            <person name="Arakawa K."/>
        </authorList>
    </citation>
    <scope>NUCLEOTIDE SEQUENCE [LARGE SCALE GENOMIC DNA]</scope>
</reference>
<evidence type="ECO:0000313" key="3">
    <source>
        <dbReference type="Proteomes" id="UP001054945"/>
    </source>
</evidence>
<accession>A0AAV4QAW9</accession>
<name>A0AAV4QAW9_CAEEX</name>
<feature type="compositionally biased region" description="Basic and acidic residues" evidence="1">
    <location>
        <begin position="34"/>
        <end position="47"/>
    </location>
</feature>
<organism evidence="2 3">
    <name type="scientific">Caerostris extrusa</name>
    <name type="common">Bark spider</name>
    <name type="synonym">Caerostris bankana</name>
    <dbReference type="NCBI Taxonomy" id="172846"/>
    <lineage>
        <taxon>Eukaryota</taxon>
        <taxon>Metazoa</taxon>
        <taxon>Ecdysozoa</taxon>
        <taxon>Arthropoda</taxon>
        <taxon>Chelicerata</taxon>
        <taxon>Arachnida</taxon>
        <taxon>Araneae</taxon>
        <taxon>Araneomorphae</taxon>
        <taxon>Entelegynae</taxon>
        <taxon>Araneoidea</taxon>
        <taxon>Araneidae</taxon>
        <taxon>Caerostris</taxon>
    </lineage>
</organism>
<evidence type="ECO:0000256" key="1">
    <source>
        <dbReference type="SAM" id="MobiDB-lite"/>
    </source>
</evidence>
<dbReference type="Proteomes" id="UP001054945">
    <property type="component" value="Unassembled WGS sequence"/>
</dbReference>
<protein>
    <submittedName>
        <fullName evidence="2">Uncharacterized protein</fullName>
    </submittedName>
</protein>
<evidence type="ECO:0000313" key="2">
    <source>
        <dbReference type="EMBL" id="GIY05496.1"/>
    </source>
</evidence>
<feature type="compositionally biased region" description="Polar residues" evidence="1">
    <location>
        <begin position="69"/>
        <end position="79"/>
    </location>
</feature>
<proteinExistence type="predicted"/>